<dbReference type="GO" id="GO:0004788">
    <property type="term" value="F:thiamine diphosphokinase activity"/>
    <property type="evidence" value="ECO:0007669"/>
    <property type="project" value="InterPro"/>
</dbReference>
<dbReference type="GO" id="GO:0000287">
    <property type="term" value="F:magnesium ion binding"/>
    <property type="evidence" value="ECO:0007669"/>
    <property type="project" value="UniProtKB-UniRule"/>
</dbReference>
<comment type="function">
    <text evidence="5">Catalyzes the transfer of diphosphate from ATP to 6-hydroxymethyl-7,8-dihydropterin (6-HMD), leading to 6-hydroxymethyl-7,8-dihydropterin diphosphate (6-HMDP).</text>
</comment>
<dbReference type="Pfam" id="PF01973">
    <property type="entry name" value="MptE-like"/>
    <property type="match status" value="1"/>
</dbReference>
<dbReference type="InterPro" id="IPR002826">
    <property type="entry name" value="MptE-like"/>
</dbReference>
<name>A0A7C4BCR4_9CREN</name>
<evidence type="ECO:0000259" key="6">
    <source>
        <dbReference type="Pfam" id="PF01973"/>
    </source>
</evidence>
<keyword evidence="5" id="KW-0460">Magnesium</keyword>
<proteinExistence type="inferred from homology"/>
<evidence type="ECO:0000256" key="1">
    <source>
        <dbReference type="ARBA" id="ARBA00022679"/>
    </source>
</evidence>
<dbReference type="InterPro" id="IPR036759">
    <property type="entry name" value="TPK_catalytic_sf"/>
</dbReference>
<dbReference type="EC" id="2.7.6.3" evidence="5"/>
<dbReference type="InterPro" id="IPR027510">
    <property type="entry name" value="HMPDK_MptE"/>
</dbReference>
<dbReference type="GO" id="GO:0009229">
    <property type="term" value="P:thiamine diphosphate biosynthetic process"/>
    <property type="evidence" value="ECO:0007669"/>
    <property type="project" value="InterPro"/>
</dbReference>
<comment type="caution">
    <text evidence="7">The sequence shown here is derived from an EMBL/GenBank/DDBJ whole genome shotgun (WGS) entry which is preliminary data.</text>
</comment>
<evidence type="ECO:0000256" key="2">
    <source>
        <dbReference type="ARBA" id="ARBA00022741"/>
    </source>
</evidence>
<comment type="cofactor">
    <cofactor evidence="5">
        <name>Mg(2+)</name>
        <dbReference type="ChEBI" id="CHEBI:18420"/>
    </cofactor>
</comment>
<protein>
    <recommendedName>
        <fullName evidence="5">6-hydroxymethyl-7,8-dihydropterin pyrophosphokinase</fullName>
        <shortName evidence="5">HPPK</shortName>
        <ecNumber evidence="5">2.7.6.3</ecNumber>
    </recommendedName>
    <alternativeName>
        <fullName evidence="5">2-amino-4-hydroxy-6-hydroxymethyldihydropteridine pyrophosphokinase</fullName>
    </alternativeName>
    <alternativeName>
        <fullName evidence="5">6-hydroxymethyl-7,8-dihydropterin diphosphokinase</fullName>
        <shortName evidence="5">6-HMPDK</shortName>
    </alternativeName>
    <alternativeName>
        <fullName evidence="5">7,8-dihydro-6-hydroxymethylpterin diphosphokinase</fullName>
    </alternativeName>
    <alternativeName>
        <fullName evidence="5">7,8-dihydro-6-hydroxymethylpterin pyrophosphokinase</fullName>
        <shortName evidence="5">PPPK</shortName>
    </alternativeName>
</protein>
<dbReference type="HAMAP" id="MF_02131">
    <property type="entry name" value="HMPDK_arch"/>
    <property type="match status" value="1"/>
</dbReference>
<organism evidence="7">
    <name type="scientific">Ignisphaera aggregans</name>
    <dbReference type="NCBI Taxonomy" id="334771"/>
    <lineage>
        <taxon>Archaea</taxon>
        <taxon>Thermoproteota</taxon>
        <taxon>Thermoprotei</taxon>
        <taxon>Desulfurococcales</taxon>
        <taxon>Desulfurococcaceae</taxon>
        <taxon>Ignisphaera</taxon>
    </lineage>
</organism>
<gene>
    <name evidence="5" type="primary">mptE</name>
    <name evidence="7" type="ORF">ENV14_05565</name>
</gene>
<dbReference type="SUPFAM" id="SSF63999">
    <property type="entry name" value="Thiamin pyrophosphokinase, catalytic domain"/>
    <property type="match status" value="1"/>
</dbReference>
<evidence type="ECO:0000256" key="5">
    <source>
        <dbReference type="HAMAP-Rule" id="MF_02131"/>
    </source>
</evidence>
<keyword evidence="1 5" id="KW-0808">Transferase</keyword>
<comment type="catalytic activity">
    <reaction evidence="5">
        <text>6-hydroxymethyl-7,8-dihydropterin + ATP = (7,8-dihydropterin-6-yl)methyl diphosphate + AMP + H(+)</text>
        <dbReference type="Rhea" id="RHEA:11412"/>
        <dbReference type="ChEBI" id="CHEBI:15378"/>
        <dbReference type="ChEBI" id="CHEBI:30616"/>
        <dbReference type="ChEBI" id="CHEBI:44841"/>
        <dbReference type="ChEBI" id="CHEBI:72950"/>
        <dbReference type="ChEBI" id="CHEBI:456215"/>
        <dbReference type="EC" id="2.7.6.3"/>
    </reaction>
</comment>
<dbReference type="GO" id="GO:0003848">
    <property type="term" value="F:2-amino-4-hydroxy-6-hydroxymethyldihydropteridine diphosphokinase activity"/>
    <property type="evidence" value="ECO:0007669"/>
    <property type="project" value="UniProtKB-UniRule"/>
</dbReference>
<reference evidence="7" key="1">
    <citation type="journal article" date="2020" name="mSystems">
        <title>Genome- and Community-Level Interaction Insights into Carbon Utilization and Element Cycling Functions of Hydrothermarchaeota in Hydrothermal Sediment.</title>
        <authorList>
            <person name="Zhou Z."/>
            <person name="Liu Y."/>
            <person name="Xu W."/>
            <person name="Pan J."/>
            <person name="Luo Z.H."/>
            <person name="Li M."/>
        </authorList>
    </citation>
    <scope>NUCLEOTIDE SEQUENCE [LARGE SCALE GENOMIC DNA]</scope>
    <source>
        <strain evidence="7">SpSt-732</strain>
    </source>
</reference>
<dbReference type="EMBL" id="DTFF01000047">
    <property type="protein sequence ID" value="HGI87835.1"/>
    <property type="molecule type" value="Genomic_DNA"/>
</dbReference>
<dbReference type="PANTHER" id="PTHR39648">
    <property type="entry name" value="6-HYDROXYMETHYL-7,8-DIHYDROPTERIN PYROPHOSPHOKINASE"/>
    <property type="match status" value="1"/>
</dbReference>
<dbReference type="GO" id="GO:0016301">
    <property type="term" value="F:kinase activity"/>
    <property type="evidence" value="ECO:0007669"/>
    <property type="project" value="UniProtKB-KW"/>
</dbReference>
<dbReference type="PANTHER" id="PTHR39648:SF1">
    <property type="entry name" value="6-HYDROXYMETHYL-7,8-DIHYDROPTERIN PYROPHOSPHOKINASE"/>
    <property type="match status" value="1"/>
</dbReference>
<keyword evidence="3 5" id="KW-0418">Kinase</keyword>
<feature type="domain" description="6-hydroxymethylpterin diphosphokinase MptE-like" evidence="6">
    <location>
        <begin position="52"/>
        <end position="202"/>
    </location>
</feature>
<accession>A0A7C4BCR4</accession>
<keyword evidence="4 5" id="KW-0067">ATP-binding</keyword>
<sequence>MYSREFISILPSFAEWWSIYLEIIKSLGIDRKLDEIATLLAYTLVRDISPPIESCRAMVMGREVVVFGAGPNLETHLKVLEEQGDLEQKILIVADGAARALVEIGFIPHIIVSDLDGDVDAIFYAATRGSKLFIHVHGDNVELFMSFVNELKRFTRSFSVTTQVEPRYPIVNVGGFTDGDRAYALALAFRPSKVLLAGMDFGSLVGRYSKPWLKSAERASPRKQAKLSIALKIISTLACKANTPTYTLSDAIPTCVKRVQGTG</sequence>
<evidence type="ECO:0000256" key="4">
    <source>
        <dbReference type="ARBA" id="ARBA00022840"/>
    </source>
</evidence>
<dbReference type="GO" id="GO:0005524">
    <property type="term" value="F:ATP binding"/>
    <property type="evidence" value="ECO:0007669"/>
    <property type="project" value="UniProtKB-UniRule"/>
</dbReference>
<dbReference type="AlphaFoldDB" id="A0A7C4BCR4"/>
<keyword evidence="2 5" id="KW-0547">Nucleotide-binding</keyword>
<evidence type="ECO:0000256" key="3">
    <source>
        <dbReference type="ARBA" id="ARBA00022777"/>
    </source>
</evidence>
<comment type="similarity">
    <text evidence="5">Belongs to the archaeal 6-HMPDK family.</text>
</comment>
<evidence type="ECO:0000313" key="7">
    <source>
        <dbReference type="EMBL" id="HGI87835.1"/>
    </source>
</evidence>